<evidence type="ECO:0008006" key="3">
    <source>
        <dbReference type="Google" id="ProtNLM"/>
    </source>
</evidence>
<dbReference type="GeneID" id="140037889"/>
<dbReference type="RefSeq" id="XP_071939147.1">
    <property type="nucleotide sequence ID" value="XM_072083046.1"/>
</dbReference>
<protein>
    <recommendedName>
        <fullName evidence="3">Reverse transcriptase</fullName>
    </recommendedName>
</protein>
<evidence type="ECO:0000313" key="2">
    <source>
        <dbReference type="RefSeq" id="XP_071939147.1"/>
    </source>
</evidence>
<name>A0ABM4X540_COFAR</name>
<proteinExistence type="predicted"/>
<reference evidence="2" key="1">
    <citation type="submission" date="2025-08" db="UniProtKB">
        <authorList>
            <consortium name="RefSeq"/>
        </authorList>
    </citation>
    <scope>IDENTIFICATION</scope>
    <source>
        <tissue evidence="2">Leaves</tissue>
    </source>
</reference>
<dbReference type="PANTHER" id="PTHR33710:SF77">
    <property type="entry name" value="DNASE I-LIKE SUPERFAMILY PROTEIN"/>
    <property type="match status" value="1"/>
</dbReference>
<dbReference type="InterPro" id="IPR036691">
    <property type="entry name" value="Endo/exonu/phosph_ase_sf"/>
</dbReference>
<dbReference type="SUPFAM" id="SSF56219">
    <property type="entry name" value="DNase I-like"/>
    <property type="match status" value="1"/>
</dbReference>
<gene>
    <name evidence="2" type="primary">LOC140037889</name>
</gene>
<evidence type="ECO:0000313" key="1">
    <source>
        <dbReference type="Proteomes" id="UP001652660"/>
    </source>
</evidence>
<dbReference type="PANTHER" id="PTHR33710">
    <property type="entry name" value="BNAC02G09200D PROTEIN"/>
    <property type="match status" value="1"/>
</dbReference>
<accession>A0ABM4X540</accession>
<organism evidence="1 2">
    <name type="scientific">Coffea arabica</name>
    <name type="common">Arabian coffee</name>
    <dbReference type="NCBI Taxonomy" id="13443"/>
    <lineage>
        <taxon>Eukaryota</taxon>
        <taxon>Viridiplantae</taxon>
        <taxon>Streptophyta</taxon>
        <taxon>Embryophyta</taxon>
        <taxon>Tracheophyta</taxon>
        <taxon>Spermatophyta</taxon>
        <taxon>Magnoliopsida</taxon>
        <taxon>eudicotyledons</taxon>
        <taxon>Gunneridae</taxon>
        <taxon>Pentapetalae</taxon>
        <taxon>asterids</taxon>
        <taxon>lamiids</taxon>
        <taxon>Gentianales</taxon>
        <taxon>Rubiaceae</taxon>
        <taxon>Ixoroideae</taxon>
        <taxon>Gardenieae complex</taxon>
        <taxon>Bertiereae - Coffeeae clade</taxon>
        <taxon>Coffeeae</taxon>
        <taxon>Coffea</taxon>
    </lineage>
</organism>
<sequence>MDIGFSGDQFIWCNNRNGMAGIWKRLDRILVNEGWYDAGISLSVSHLTRDPSDHAPLLIFVSTRLDNKPRPFRFLNIWAECDDFLAVVRESWGQPCFGSPMHILRRAIQVWNKKVFGDIFQAIKQKEEEIRLAEVHMEEFDSEEAQANLHHAQAQLRATLRVEELFWKQKARVRWNTKFFNIAVKQWRVQSIIHRIKNERREWVESEEAIGAEVVRFFEQLFRDPQSTPALDLFQHLPRLLTNGDNEALEQVPSSEKIRPVVFEMDRDSAAGLDGYMGRFFSMAWPIVGDDVSRAICSFFYGADLPRAITATSIVLIPKIAHPQNFSQFRPISLCNFVNKVLSRILADRLATVLSRLISP</sequence>
<dbReference type="Proteomes" id="UP001652660">
    <property type="component" value="Chromosome 3c"/>
</dbReference>
<keyword evidence="1" id="KW-1185">Reference proteome</keyword>